<reference evidence="1 2" key="1">
    <citation type="submission" date="2018-08" db="EMBL/GenBank/DDBJ databases">
        <title>A genome reference for cultivated species of the human gut microbiota.</title>
        <authorList>
            <person name="Zou Y."/>
            <person name="Xue W."/>
            <person name="Luo G."/>
        </authorList>
    </citation>
    <scope>NUCLEOTIDE SEQUENCE [LARGE SCALE GENOMIC DNA]</scope>
    <source>
        <strain evidence="1 2">TM10-1AC</strain>
    </source>
</reference>
<evidence type="ECO:0000313" key="1">
    <source>
        <dbReference type="EMBL" id="RGI75854.1"/>
    </source>
</evidence>
<proteinExistence type="predicted"/>
<name>A0A374MWL9_9FIRM</name>
<organism evidence="1 2">
    <name type="scientific">Anaerobutyricum hallii</name>
    <dbReference type="NCBI Taxonomy" id="39488"/>
    <lineage>
        <taxon>Bacteria</taxon>
        <taxon>Bacillati</taxon>
        <taxon>Bacillota</taxon>
        <taxon>Clostridia</taxon>
        <taxon>Lachnospirales</taxon>
        <taxon>Lachnospiraceae</taxon>
        <taxon>Anaerobutyricum</taxon>
    </lineage>
</organism>
<dbReference type="Proteomes" id="UP000262524">
    <property type="component" value="Unassembled WGS sequence"/>
</dbReference>
<gene>
    <name evidence="1" type="ORF">DXD91_15745</name>
</gene>
<comment type="caution">
    <text evidence="1">The sequence shown here is derived from an EMBL/GenBank/DDBJ whole genome shotgun (WGS) entry which is preliminary data.</text>
</comment>
<protein>
    <submittedName>
        <fullName evidence="1">Uncharacterized protein</fullName>
    </submittedName>
</protein>
<accession>A0A374MWL9</accession>
<evidence type="ECO:0000313" key="2">
    <source>
        <dbReference type="Proteomes" id="UP000262524"/>
    </source>
</evidence>
<sequence>MEHYITELNNRNHYVEEVSLPGIDFVTLCCGILTIETLDCFFRSFCFFGQNGTFSTTEQNPYRGEILFL</sequence>
<dbReference type="EMBL" id="QSOE01000206">
    <property type="protein sequence ID" value="RGI75854.1"/>
    <property type="molecule type" value="Genomic_DNA"/>
</dbReference>
<dbReference type="AlphaFoldDB" id="A0A374MWL9"/>